<accession>A0A1F4Q223</accession>
<reference evidence="1 2" key="1">
    <citation type="journal article" date="2016" name="Nat. Commun.">
        <title>Thousands of microbial genomes shed light on interconnected biogeochemical processes in an aquifer system.</title>
        <authorList>
            <person name="Anantharaman K."/>
            <person name="Brown C.T."/>
            <person name="Hug L.A."/>
            <person name="Sharon I."/>
            <person name="Castelle C.J."/>
            <person name="Probst A.J."/>
            <person name="Thomas B.C."/>
            <person name="Singh A."/>
            <person name="Wilkins M.J."/>
            <person name="Karaoz U."/>
            <person name="Brodie E.L."/>
            <person name="Williams K.H."/>
            <person name="Hubbard S.S."/>
            <person name="Banfield J.F."/>
        </authorList>
    </citation>
    <scope>NUCLEOTIDE SEQUENCE [LARGE SCALE GENOMIC DNA]</scope>
</reference>
<evidence type="ECO:0000313" key="1">
    <source>
        <dbReference type="EMBL" id="OGB89886.1"/>
    </source>
</evidence>
<dbReference type="Proteomes" id="UP000178724">
    <property type="component" value="Unassembled WGS sequence"/>
</dbReference>
<dbReference type="AlphaFoldDB" id="A0A1F4Q223"/>
<organism evidence="1 2">
    <name type="scientific">candidate division WOR-1 bacterium RIFCSPHIGHO2_01_FULL_53_15</name>
    <dbReference type="NCBI Taxonomy" id="1802564"/>
    <lineage>
        <taxon>Bacteria</taxon>
        <taxon>Bacillati</taxon>
        <taxon>Saganbacteria</taxon>
    </lineage>
</organism>
<sequence>MIRINLLSPVRMRLAPIDNDERFIFTNLQNFRAMSFWSFHKEMLRVKSDWQLEVARDWHSEKASAPKETVNTLINDFGAYIQRQLAAKLIEADALIVSSGNKDVLSMRQNALSPHVFSAYLKAQLRDSVRGFDNKFNISDLHSLFARIENLLW</sequence>
<protein>
    <submittedName>
        <fullName evidence="1">Uncharacterized protein</fullName>
    </submittedName>
</protein>
<dbReference type="EMBL" id="METM01000020">
    <property type="protein sequence ID" value="OGB89886.1"/>
    <property type="molecule type" value="Genomic_DNA"/>
</dbReference>
<proteinExistence type="predicted"/>
<evidence type="ECO:0000313" key="2">
    <source>
        <dbReference type="Proteomes" id="UP000178724"/>
    </source>
</evidence>
<name>A0A1F4Q223_UNCSA</name>
<comment type="caution">
    <text evidence="1">The sequence shown here is derived from an EMBL/GenBank/DDBJ whole genome shotgun (WGS) entry which is preliminary data.</text>
</comment>
<gene>
    <name evidence="1" type="ORF">A2625_05520</name>
</gene>